<dbReference type="EMBL" id="JAMRDG010000001">
    <property type="protein sequence ID" value="KAJ3698182.1"/>
    <property type="molecule type" value="Genomic_DNA"/>
</dbReference>
<dbReference type="InterPro" id="IPR001611">
    <property type="entry name" value="Leu-rich_rpt"/>
</dbReference>
<keyword evidence="3" id="KW-1185">Reference proteome</keyword>
<dbReference type="SUPFAM" id="SSF52047">
    <property type="entry name" value="RNI-like"/>
    <property type="match status" value="1"/>
</dbReference>
<gene>
    <name evidence="2" type="ORF">LUZ61_001887</name>
</gene>
<dbReference type="PROSITE" id="PS50181">
    <property type="entry name" value="FBOX"/>
    <property type="match status" value="1"/>
</dbReference>
<dbReference type="CDD" id="cd22159">
    <property type="entry name" value="F-box_AtTIR1-like"/>
    <property type="match status" value="1"/>
</dbReference>
<evidence type="ECO:0000313" key="3">
    <source>
        <dbReference type="Proteomes" id="UP001210211"/>
    </source>
</evidence>
<dbReference type="PANTHER" id="PTHR13318">
    <property type="entry name" value="PARTNER OF PAIRED, ISOFORM B-RELATED"/>
    <property type="match status" value="1"/>
</dbReference>
<evidence type="ECO:0000259" key="1">
    <source>
        <dbReference type="PROSITE" id="PS50181"/>
    </source>
</evidence>
<protein>
    <recommendedName>
        <fullName evidence="1">F-box domain-containing protein</fullName>
    </recommendedName>
</protein>
<sequence>MTTHIPPSPTSHAQTPTNLLSSPLLVSLSFSHFAFSMGQAGSAPLTRFPSFSNRRFNSKPDLTTPTLAISFPPPSIQSSTLPPDLDYTSELPDEVLCVVFQLLTSSDRKRCSLVCRRWLLLEGMSRQRLALNAQHSLSDSIPSLFDRFSSVSKLALKCDRRSDSIGDEALALIARRCPGLTRLKLRACRAVTDAGMEVLAESCPNLCKLSVGSCSFGSKGIEAVLRACTRLEELSIKRLRGLSDSNASPPVSDEIVARSLRAVCLKELYNGQCFSTVISNSPNLKVLKLFRCAGDWDPILEDISVKVLGVTEIHLEKLQVSDRGLMALSACPSLEVLHLVKTPECTDVGLIVLAEKCNLLRKIHIDGWKTNRIGDQGLIAIAKRCPNLQELVLIGVNPTARSLELVATNCANLERLALCGSETFGDAEISCIAAKCLALKKLCIKGCPISDLGMEALAEGCPRLVKVKVKKCRGVTAEFAEWLRMSRGSLAVNFDAPGPTDGAPDVSEMVENAGSDGDLDDRSVVGEQLGLSNGNALNGGTRTSAWKTRVSIFVGRNFFVSAFRRLHGSQ</sequence>
<dbReference type="Pfam" id="PF12937">
    <property type="entry name" value="F-box-like"/>
    <property type="match status" value="1"/>
</dbReference>
<dbReference type="Pfam" id="PF13516">
    <property type="entry name" value="LRR_6"/>
    <property type="match status" value="1"/>
</dbReference>
<dbReference type="Gene3D" id="3.80.10.10">
    <property type="entry name" value="Ribonuclease Inhibitor"/>
    <property type="match status" value="2"/>
</dbReference>
<comment type="caution">
    <text evidence="2">The sequence shown here is derived from an EMBL/GenBank/DDBJ whole genome shotgun (WGS) entry which is preliminary data.</text>
</comment>
<dbReference type="Proteomes" id="UP001210211">
    <property type="component" value="Unassembled WGS sequence"/>
</dbReference>
<dbReference type="InterPro" id="IPR032675">
    <property type="entry name" value="LRR_dom_sf"/>
</dbReference>
<dbReference type="InterPro" id="IPR001810">
    <property type="entry name" value="F-box_dom"/>
</dbReference>
<organism evidence="2 3">
    <name type="scientific">Rhynchospora tenuis</name>
    <dbReference type="NCBI Taxonomy" id="198213"/>
    <lineage>
        <taxon>Eukaryota</taxon>
        <taxon>Viridiplantae</taxon>
        <taxon>Streptophyta</taxon>
        <taxon>Embryophyta</taxon>
        <taxon>Tracheophyta</taxon>
        <taxon>Spermatophyta</taxon>
        <taxon>Magnoliopsida</taxon>
        <taxon>Liliopsida</taxon>
        <taxon>Poales</taxon>
        <taxon>Cyperaceae</taxon>
        <taxon>Cyperoideae</taxon>
        <taxon>Rhynchosporeae</taxon>
        <taxon>Rhynchospora</taxon>
    </lineage>
</organism>
<dbReference type="Gene3D" id="1.20.1280.50">
    <property type="match status" value="1"/>
</dbReference>
<dbReference type="InterPro" id="IPR055411">
    <property type="entry name" value="LRR_FXL15/At3g58940/PEG3-like"/>
</dbReference>
<feature type="domain" description="F-box" evidence="1">
    <location>
        <begin position="85"/>
        <end position="118"/>
    </location>
</feature>
<dbReference type="SUPFAM" id="SSF81383">
    <property type="entry name" value="F-box domain"/>
    <property type="match status" value="1"/>
</dbReference>
<dbReference type="GO" id="GO:0031146">
    <property type="term" value="P:SCF-dependent proteasomal ubiquitin-dependent protein catabolic process"/>
    <property type="evidence" value="ECO:0007669"/>
    <property type="project" value="TreeGrafter"/>
</dbReference>
<dbReference type="AlphaFoldDB" id="A0AAD5ZHT6"/>
<dbReference type="PANTHER" id="PTHR13318:SF92">
    <property type="entry name" value="F-BOX_LRR-REPEAT PROTEIN 8-RELATED"/>
    <property type="match status" value="1"/>
</dbReference>
<dbReference type="FunFam" id="1.20.1280.50:FF:000023">
    <property type="entry name" value="F-box/LRR-repeat protein 4"/>
    <property type="match status" value="1"/>
</dbReference>
<dbReference type="Pfam" id="PF24758">
    <property type="entry name" value="LRR_At5g56370"/>
    <property type="match status" value="1"/>
</dbReference>
<dbReference type="GO" id="GO:0019005">
    <property type="term" value="C:SCF ubiquitin ligase complex"/>
    <property type="evidence" value="ECO:0007669"/>
    <property type="project" value="TreeGrafter"/>
</dbReference>
<accession>A0AAD5ZHT6</accession>
<dbReference type="SMART" id="SM00367">
    <property type="entry name" value="LRR_CC"/>
    <property type="match status" value="7"/>
</dbReference>
<name>A0AAD5ZHT6_9POAL</name>
<proteinExistence type="predicted"/>
<evidence type="ECO:0000313" key="2">
    <source>
        <dbReference type="EMBL" id="KAJ3698182.1"/>
    </source>
</evidence>
<dbReference type="FunFam" id="3.80.10.10:FF:000449">
    <property type="entry name" value="F-box protein SKIP2"/>
    <property type="match status" value="1"/>
</dbReference>
<dbReference type="InterPro" id="IPR006553">
    <property type="entry name" value="Leu-rich_rpt_Cys-con_subtyp"/>
</dbReference>
<reference evidence="2 3" key="1">
    <citation type="journal article" date="2022" name="Cell">
        <title>Repeat-based holocentromeres influence genome architecture and karyotype evolution.</title>
        <authorList>
            <person name="Hofstatter P.G."/>
            <person name="Thangavel G."/>
            <person name="Lux T."/>
            <person name="Neumann P."/>
            <person name="Vondrak T."/>
            <person name="Novak P."/>
            <person name="Zhang M."/>
            <person name="Costa L."/>
            <person name="Castellani M."/>
            <person name="Scott A."/>
            <person name="Toegelov H."/>
            <person name="Fuchs J."/>
            <person name="Mata-Sucre Y."/>
            <person name="Dias Y."/>
            <person name="Vanzela A.L.L."/>
            <person name="Huettel B."/>
            <person name="Almeida C.C.S."/>
            <person name="Simkova H."/>
            <person name="Souza G."/>
            <person name="Pedrosa-Harand A."/>
            <person name="Macas J."/>
            <person name="Mayer K.F.X."/>
            <person name="Houben A."/>
            <person name="Marques A."/>
        </authorList>
    </citation>
    <scope>NUCLEOTIDE SEQUENCE [LARGE SCALE GENOMIC DNA]</scope>
    <source>
        <strain evidence="2">RhyTen1mFocal</strain>
    </source>
</reference>
<dbReference type="InterPro" id="IPR036047">
    <property type="entry name" value="F-box-like_dom_sf"/>
</dbReference>